<name>G0U775_TRYVY</name>
<evidence type="ECO:0008006" key="3">
    <source>
        <dbReference type="Google" id="ProtNLM"/>
    </source>
</evidence>
<keyword evidence="1" id="KW-1133">Transmembrane helix</keyword>
<reference evidence="2" key="1">
    <citation type="journal article" date="2012" name="Proc. Natl. Acad. Sci. U.S.A.">
        <title>Antigenic diversity is generated by distinct evolutionary mechanisms in African trypanosome species.</title>
        <authorList>
            <person name="Jackson A.P."/>
            <person name="Berry A."/>
            <person name="Aslett M."/>
            <person name="Allison H.C."/>
            <person name="Burton P."/>
            <person name="Vavrova-Anderson J."/>
            <person name="Brown R."/>
            <person name="Browne H."/>
            <person name="Corton N."/>
            <person name="Hauser H."/>
            <person name="Gamble J."/>
            <person name="Gilderthorp R."/>
            <person name="Marcello L."/>
            <person name="McQuillan J."/>
            <person name="Otto T.D."/>
            <person name="Quail M.A."/>
            <person name="Sanders M.J."/>
            <person name="van Tonder A."/>
            <person name="Ginger M.L."/>
            <person name="Field M.C."/>
            <person name="Barry J.D."/>
            <person name="Hertz-Fowler C."/>
            <person name="Berriman M."/>
        </authorList>
    </citation>
    <scope>NUCLEOTIDE SEQUENCE</scope>
    <source>
        <strain evidence="2">Y486</strain>
    </source>
</reference>
<dbReference type="VEuPathDB" id="TriTrypDB:TvY486_1007780"/>
<evidence type="ECO:0000256" key="1">
    <source>
        <dbReference type="SAM" id="Phobius"/>
    </source>
</evidence>
<protein>
    <recommendedName>
        <fullName evidence="3">Transmembrane protein</fullName>
    </recommendedName>
</protein>
<feature type="transmembrane region" description="Helical" evidence="1">
    <location>
        <begin position="29"/>
        <end position="47"/>
    </location>
</feature>
<keyword evidence="1" id="KW-0812">Transmembrane</keyword>
<keyword evidence="1" id="KW-0472">Membrane</keyword>
<dbReference type="AlphaFoldDB" id="G0U775"/>
<accession>G0U775</accession>
<organism evidence="2">
    <name type="scientific">Trypanosoma vivax (strain Y486)</name>
    <dbReference type="NCBI Taxonomy" id="1055687"/>
    <lineage>
        <taxon>Eukaryota</taxon>
        <taxon>Discoba</taxon>
        <taxon>Euglenozoa</taxon>
        <taxon>Kinetoplastea</taxon>
        <taxon>Metakinetoplastina</taxon>
        <taxon>Trypanosomatida</taxon>
        <taxon>Trypanosomatidae</taxon>
        <taxon>Trypanosoma</taxon>
        <taxon>Duttonella</taxon>
    </lineage>
</organism>
<proteinExistence type="predicted"/>
<dbReference type="EMBL" id="HE573026">
    <property type="protein sequence ID" value="CCC51732.1"/>
    <property type="molecule type" value="Genomic_DNA"/>
</dbReference>
<gene>
    <name evidence="2" type="ORF">TVY486_1007780</name>
</gene>
<sequence>MGSGDIPRMGVVRNRQLPRGRSKPYMHKWMAPFAVLFALSGFCYTCWWNDKRSKEGPCIDCKRQKEIMDEIYFNKHPVSKGSRL</sequence>
<evidence type="ECO:0000313" key="2">
    <source>
        <dbReference type="EMBL" id="CCC51732.1"/>
    </source>
</evidence>